<evidence type="ECO:0000256" key="1">
    <source>
        <dbReference type="ARBA" id="ARBA00001933"/>
    </source>
</evidence>
<dbReference type="InterPro" id="IPR015424">
    <property type="entry name" value="PyrdxlP-dep_Trfase"/>
</dbReference>
<dbReference type="CDD" id="cd09917">
    <property type="entry name" value="F-box_SF"/>
    <property type="match status" value="1"/>
</dbReference>
<comment type="similarity">
    <text evidence="2">Belongs to the group II decarboxylase family.</text>
</comment>
<evidence type="ECO:0000256" key="2">
    <source>
        <dbReference type="ARBA" id="ARBA00009533"/>
    </source>
</evidence>
<dbReference type="SMART" id="SM00256">
    <property type="entry name" value="FBOX"/>
    <property type="match status" value="1"/>
</dbReference>
<evidence type="ECO:0000256" key="4">
    <source>
        <dbReference type="ARBA" id="ARBA00022898"/>
    </source>
</evidence>
<dbReference type="GO" id="GO:0016831">
    <property type="term" value="F:carboxy-lyase activity"/>
    <property type="evidence" value="ECO:0007669"/>
    <property type="project" value="UniProtKB-KW"/>
</dbReference>
<feature type="region of interest" description="Disordered" evidence="7">
    <location>
        <begin position="1"/>
        <end position="51"/>
    </location>
</feature>
<evidence type="ECO:0000256" key="5">
    <source>
        <dbReference type="ARBA" id="ARBA00023239"/>
    </source>
</evidence>
<dbReference type="Gene3D" id="3.40.640.10">
    <property type="entry name" value="Type I PLP-dependent aspartate aminotransferase-like (Major domain)"/>
    <property type="match status" value="1"/>
</dbReference>
<sequence>MRDYVWGGEGKMSEYPKVPPYSPQAPPYQVGPPPPPGFQPGPPPPSFQPQPQPTIIHTTTIHQTAQFGETPKRMMCPNCRAEILTAVDSEFSEYARFFPAYHIAVVATPTLDMSALVVEHIWDLIVDDLKKVNRKMYDHGKAPSYSMDYREPQPIAFQGSQPTATQNTIIIETSQFGETPKRMVCPNCRAEIVTRVSRDNRLNGPIREIEFQVSSVLNRLEAAVEKFETNNTYSALNSKQLSTLVPSSSREIIDVIEDAIVNLNLSKEDEEPNLAILPALREVEKLSLLSHSIKNYILCLDVAHSDYLIDWIVQETSNWVKQLFRCEHGGVFYSENYLDGCTKLLRLLLIRRYRTFNEDGFEAFKECEPVIYYNTSAMFVVAQYLCKTLGLPLRFIREVPSFSSQRKEEMEIFQRTLEEDLSKQRVPLLFLAGAETQISPSQCNLNDLRSICKEQKIWLHLTGSFVAAFPLLKKRPVSYSIILFDCWTARKQYNFHAPNHVSMVSVAELPPEVLLEIFEYLPLRDLVCMPEVCPHWKSLLAYRSLYKSISLTGELKLDQILRVLTAYADVVESVSMADRKDTNAILKALAECPKLKRLKMKNCSGTKSKCVSTAMLIRIFKQTQLSDFAVKRCTCFVHVLSILPPEPASRKMIGFSSNGTGSATQRIHFLGPHFLSMLQTSADSLTHLHIVDANINFLMTDFSTLFRLIGGCAKLRELSYHVSYLPLTDENFRDMYSLHCLTSLSLKSLLGVSESVFQSFFERARTAHIRRLELYDLYSMNAATVRRIGEGCPNLEALTLCHHDSGRELLTNEALAELPTACPRLQVMRLSCMQESAMDALLTLSARLSELRLLEFQVLPKGEYPSRLKLMASELMPTFEVKISRFGRVTCHRKRQHLMKSTTLYKSHPDDVNFPTYTESESHRALSLPLWSTIQCLGYQKILEDSAQKFDSCQKLYCKLEKHTCLKLLDLFELVVSSVIFKFYPENNHLWAPSYCDKLNSWLSQVLHRELPVVPISTAELKDYGTVLCYSPFVNTPTISESDWLSFFACMEQQLDILKSTVAQKETLYKLIEKSTCLKLVELPDWAGLGGVRYIPEAWYRDRADDVSKEELNRLNLQIVQQLRNTDSAFSIGESTDGYSCIRFGMVGWDSDVADLINLVETVGKQEEDSWNFIDTMAEVVKKGIETAMQDLQKENEEKLWQEGILRHVPVFGNIVNWWSPLDKENGGIKGRSLDLSAGVIESTENIYRYHKQQKSAKRPSTETSPEPSVVAASETNETNETNDTNDMENHGGQTAESNDEKPPTEV</sequence>
<evidence type="ECO:0000256" key="7">
    <source>
        <dbReference type="SAM" id="MobiDB-lite"/>
    </source>
</evidence>
<evidence type="ECO:0000313" key="9">
    <source>
        <dbReference type="EMBL" id="KAK7601763.1"/>
    </source>
</evidence>
<gene>
    <name evidence="9" type="ORF">V9T40_009204</name>
</gene>
<evidence type="ECO:0000313" key="10">
    <source>
        <dbReference type="Proteomes" id="UP001367676"/>
    </source>
</evidence>
<dbReference type="EMBL" id="JBBCAQ010000010">
    <property type="protein sequence ID" value="KAK7601763.1"/>
    <property type="molecule type" value="Genomic_DNA"/>
</dbReference>
<feature type="domain" description="F-box" evidence="8">
    <location>
        <begin position="503"/>
        <end position="549"/>
    </location>
</feature>
<dbReference type="PANTHER" id="PTHR42735:SF1">
    <property type="entry name" value="PYRIDOXAL-DEPENDENT DECARBOXYLASE DOMAIN-CONTAINING PROTEIN 1-RELATED"/>
    <property type="match status" value="1"/>
</dbReference>
<comment type="caution">
    <text evidence="9">The sequence shown here is derived from an EMBL/GenBank/DDBJ whole genome shotgun (WGS) entry which is preliminary data.</text>
</comment>
<protein>
    <recommendedName>
        <fullName evidence="6">Pyridoxal-dependent decarboxylase domain-containing protein 1</fullName>
    </recommendedName>
</protein>
<evidence type="ECO:0000256" key="3">
    <source>
        <dbReference type="ARBA" id="ARBA00022793"/>
    </source>
</evidence>
<dbReference type="Pfam" id="PF22930">
    <property type="entry name" value="PDXDC1-like_cen"/>
    <property type="match status" value="1"/>
</dbReference>
<dbReference type="InterPro" id="IPR055103">
    <property type="entry name" value="PDXDC1-like_2nd"/>
</dbReference>
<comment type="cofactor">
    <cofactor evidence="1">
        <name>pyridoxal 5'-phosphate</name>
        <dbReference type="ChEBI" id="CHEBI:597326"/>
    </cofactor>
</comment>
<keyword evidence="5" id="KW-0456">Lyase</keyword>
<dbReference type="Pfam" id="PF22937">
    <property type="entry name" value="PDXDC1-like_cen2"/>
    <property type="match status" value="1"/>
</dbReference>
<dbReference type="SUPFAM" id="SSF53383">
    <property type="entry name" value="PLP-dependent transferases"/>
    <property type="match status" value="1"/>
</dbReference>
<dbReference type="InterPro" id="IPR015422">
    <property type="entry name" value="PyrdxlP-dep_Trfase_small"/>
</dbReference>
<dbReference type="Gene3D" id="3.90.1150.10">
    <property type="entry name" value="Aspartate Aminotransferase, domain 1"/>
    <property type="match status" value="1"/>
</dbReference>
<dbReference type="InterPro" id="IPR001810">
    <property type="entry name" value="F-box_dom"/>
</dbReference>
<evidence type="ECO:0000259" key="8">
    <source>
        <dbReference type="PROSITE" id="PS50181"/>
    </source>
</evidence>
<feature type="compositionally biased region" description="Pro residues" evidence="7">
    <location>
        <begin position="17"/>
        <end position="51"/>
    </location>
</feature>
<dbReference type="Gene3D" id="3.80.10.10">
    <property type="entry name" value="Ribonuclease Inhibitor"/>
    <property type="match status" value="1"/>
</dbReference>
<dbReference type="PANTHER" id="PTHR42735">
    <property type="match status" value="1"/>
</dbReference>
<name>A0AAN9U0R9_9HEMI</name>
<dbReference type="Pfam" id="PF12937">
    <property type="entry name" value="F-box-like"/>
    <property type="match status" value="1"/>
</dbReference>
<keyword evidence="4" id="KW-0663">Pyridoxal phosphate</keyword>
<dbReference type="InterPro" id="IPR050477">
    <property type="entry name" value="GrpII_AminoAcid_Decarb"/>
</dbReference>
<dbReference type="InterPro" id="IPR015421">
    <property type="entry name" value="PyrdxlP-dep_Trfase_major"/>
</dbReference>
<dbReference type="SUPFAM" id="SSF52047">
    <property type="entry name" value="RNI-like"/>
    <property type="match status" value="1"/>
</dbReference>
<proteinExistence type="inferred from homology"/>
<dbReference type="Gene3D" id="1.20.1280.50">
    <property type="match status" value="1"/>
</dbReference>
<accession>A0AAN9U0R9</accession>
<dbReference type="PROSITE" id="PS50181">
    <property type="entry name" value="FBOX"/>
    <property type="match status" value="1"/>
</dbReference>
<dbReference type="InterPro" id="IPR055102">
    <property type="entry name" value="PDXDC1-like_3rd"/>
</dbReference>
<feature type="compositionally biased region" description="Low complexity" evidence="7">
    <location>
        <begin position="1275"/>
        <end position="1285"/>
    </location>
</feature>
<keyword evidence="3" id="KW-0210">Decarboxylase</keyword>
<evidence type="ECO:0000256" key="6">
    <source>
        <dbReference type="ARBA" id="ARBA00047190"/>
    </source>
</evidence>
<organism evidence="9 10">
    <name type="scientific">Parthenolecanium corni</name>
    <dbReference type="NCBI Taxonomy" id="536013"/>
    <lineage>
        <taxon>Eukaryota</taxon>
        <taxon>Metazoa</taxon>
        <taxon>Ecdysozoa</taxon>
        <taxon>Arthropoda</taxon>
        <taxon>Hexapoda</taxon>
        <taxon>Insecta</taxon>
        <taxon>Pterygota</taxon>
        <taxon>Neoptera</taxon>
        <taxon>Paraneoptera</taxon>
        <taxon>Hemiptera</taxon>
        <taxon>Sternorrhyncha</taxon>
        <taxon>Coccoidea</taxon>
        <taxon>Coccidae</taxon>
        <taxon>Parthenolecanium</taxon>
    </lineage>
</organism>
<reference evidence="9 10" key="1">
    <citation type="submission" date="2024-03" db="EMBL/GenBank/DDBJ databases">
        <title>Adaptation during the transition from Ophiocordyceps entomopathogen to insect associate is accompanied by gene loss and intensified selection.</title>
        <authorList>
            <person name="Ward C.M."/>
            <person name="Onetto C.A."/>
            <person name="Borneman A.R."/>
        </authorList>
    </citation>
    <scope>NUCLEOTIDE SEQUENCE [LARGE SCALE GENOMIC DNA]</scope>
    <source>
        <strain evidence="9">AWRI1</strain>
        <tissue evidence="9">Single Adult Female</tissue>
    </source>
</reference>
<dbReference type="Proteomes" id="UP001367676">
    <property type="component" value="Unassembled WGS sequence"/>
</dbReference>
<feature type="region of interest" description="Disordered" evidence="7">
    <location>
        <begin position="1251"/>
        <end position="1307"/>
    </location>
</feature>
<keyword evidence="10" id="KW-1185">Reference proteome</keyword>
<dbReference type="InterPro" id="IPR032675">
    <property type="entry name" value="LRR_dom_sf"/>
</dbReference>